<dbReference type="EMBL" id="JANPWB010000010">
    <property type="protein sequence ID" value="KAJ1137317.1"/>
    <property type="molecule type" value="Genomic_DNA"/>
</dbReference>
<proteinExistence type="predicted"/>
<protein>
    <submittedName>
        <fullName evidence="2">Uncharacterized protein</fullName>
    </submittedName>
</protein>
<evidence type="ECO:0000313" key="3">
    <source>
        <dbReference type="Proteomes" id="UP001066276"/>
    </source>
</evidence>
<evidence type="ECO:0000313" key="2">
    <source>
        <dbReference type="EMBL" id="KAJ1137317.1"/>
    </source>
</evidence>
<keyword evidence="3" id="KW-1185">Reference proteome</keyword>
<feature type="compositionally biased region" description="Basic residues" evidence="1">
    <location>
        <begin position="21"/>
        <end position="36"/>
    </location>
</feature>
<evidence type="ECO:0000256" key="1">
    <source>
        <dbReference type="SAM" id="MobiDB-lite"/>
    </source>
</evidence>
<dbReference type="Proteomes" id="UP001066276">
    <property type="component" value="Chromosome 6"/>
</dbReference>
<reference evidence="2" key="1">
    <citation type="journal article" date="2022" name="bioRxiv">
        <title>Sequencing and chromosome-scale assembly of the giantPleurodeles waltlgenome.</title>
        <authorList>
            <person name="Brown T."/>
            <person name="Elewa A."/>
            <person name="Iarovenko S."/>
            <person name="Subramanian E."/>
            <person name="Araus A.J."/>
            <person name="Petzold A."/>
            <person name="Susuki M."/>
            <person name="Suzuki K.-i.T."/>
            <person name="Hayashi T."/>
            <person name="Toyoda A."/>
            <person name="Oliveira C."/>
            <person name="Osipova E."/>
            <person name="Leigh N.D."/>
            <person name="Simon A."/>
            <person name="Yun M.H."/>
        </authorList>
    </citation>
    <scope>NUCLEOTIDE SEQUENCE</scope>
    <source>
        <strain evidence="2">20211129_DDA</strain>
        <tissue evidence="2">Liver</tissue>
    </source>
</reference>
<gene>
    <name evidence="2" type="ORF">NDU88_003729</name>
</gene>
<dbReference type="AlphaFoldDB" id="A0AAV7QCK1"/>
<organism evidence="2 3">
    <name type="scientific">Pleurodeles waltl</name>
    <name type="common">Iberian ribbed newt</name>
    <dbReference type="NCBI Taxonomy" id="8319"/>
    <lineage>
        <taxon>Eukaryota</taxon>
        <taxon>Metazoa</taxon>
        <taxon>Chordata</taxon>
        <taxon>Craniata</taxon>
        <taxon>Vertebrata</taxon>
        <taxon>Euteleostomi</taxon>
        <taxon>Amphibia</taxon>
        <taxon>Batrachia</taxon>
        <taxon>Caudata</taxon>
        <taxon>Salamandroidea</taxon>
        <taxon>Salamandridae</taxon>
        <taxon>Pleurodelinae</taxon>
        <taxon>Pleurodeles</taxon>
    </lineage>
</organism>
<comment type="caution">
    <text evidence="2">The sequence shown here is derived from an EMBL/GenBank/DDBJ whole genome shotgun (WGS) entry which is preliminary data.</text>
</comment>
<feature type="region of interest" description="Disordered" evidence="1">
    <location>
        <begin position="20"/>
        <end position="64"/>
    </location>
</feature>
<name>A0AAV7QCK1_PLEWA</name>
<sequence>MATLTSHAVCGEDRRPILGLRPRRIRRTARGWRKGPPRAPQPLTRPAASPAARPGDAVGRHGTTDMAKLRRALNHITRSRPDACPRCNAKGADFLQMAWK</sequence>
<accession>A0AAV7QCK1</accession>